<dbReference type="GO" id="GO:0006357">
    <property type="term" value="P:regulation of transcription by RNA polymerase II"/>
    <property type="evidence" value="ECO:0007669"/>
    <property type="project" value="TreeGrafter"/>
</dbReference>
<gene>
    <name evidence="9" type="ORF">K491DRAFT_593457</name>
</gene>
<keyword evidence="3" id="KW-0156">Chromatin regulator</keyword>
<feature type="compositionally biased region" description="Low complexity" evidence="8">
    <location>
        <begin position="207"/>
        <end position="241"/>
    </location>
</feature>
<evidence type="ECO:0000256" key="4">
    <source>
        <dbReference type="ARBA" id="ARBA00023015"/>
    </source>
</evidence>
<comment type="function">
    <text evidence="7">Component of the NuA4 histone acetyltransferase complex which is involved in transcriptional activation of selected genes principally by acetylation of nucleosomal histone H4 and H2A. The NuA4 complex is also involved in DNA repair.</text>
</comment>
<evidence type="ECO:0000256" key="7">
    <source>
        <dbReference type="ARBA" id="ARBA00025178"/>
    </source>
</evidence>
<feature type="compositionally biased region" description="Polar residues" evidence="8">
    <location>
        <begin position="11"/>
        <end position="40"/>
    </location>
</feature>
<dbReference type="GO" id="GO:0006325">
    <property type="term" value="P:chromatin organization"/>
    <property type="evidence" value="ECO:0007669"/>
    <property type="project" value="UniProtKB-KW"/>
</dbReference>
<keyword evidence="10" id="KW-1185">Reference proteome</keyword>
<proteinExistence type="inferred from homology"/>
<feature type="region of interest" description="Disordered" evidence="8">
    <location>
        <begin position="1"/>
        <end position="47"/>
    </location>
</feature>
<evidence type="ECO:0000256" key="2">
    <source>
        <dbReference type="ARBA" id="ARBA00007117"/>
    </source>
</evidence>
<dbReference type="InterPro" id="IPR012423">
    <property type="entry name" value="Eaf7/MRGBP"/>
</dbReference>
<evidence type="ECO:0000256" key="3">
    <source>
        <dbReference type="ARBA" id="ARBA00022853"/>
    </source>
</evidence>
<organism evidence="9 10">
    <name type="scientific">Lophiostoma macrostomum CBS 122681</name>
    <dbReference type="NCBI Taxonomy" id="1314788"/>
    <lineage>
        <taxon>Eukaryota</taxon>
        <taxon>Fungi</taxon>
        <taxon>Dikarya</taxon>
        <taxon>Ascomycota</taxon>
        <taxon>Pezizomycotina</taxon>
        <taxon>Dothideomycetes</taxon>
        <taxon>Pleosporomycetidae</taxon>
        <taxon>Pleosporales</taxon>
        <taxon>Lophiostomataceae</taxon>
        <taxon>Lophiostoma</taxon>
    </lineage>
</organism>
<name>A0A6A6TGX9_9PLEO</name>
<comment type="similarity">
    <text evidence="2">Belongs to the EAF7 family.</text>
</comment>
<feature type="region of interest" description="Disordered" evidence="8">
    <location>
        <begin position="184"/>
        <end position="292"/>
    </location>
</feature>
<dbReference type="PANTHER" id="PTHR13581:SF5">
    <property type="entry name" value="MRG_MORF4L-BINDING PROTEIN"/>
    <property type="match status" value="1"/>
</dbReference>
<feature type="compositionally biased region" description="Acidic residues" evidence="8">
    <location>
        <begin position="242"/>
        <end position="263"/>
    </location>
</feature>
<dbReference type="Pfam" id="PF07904">
    <property type="entry name" value="Eaf7"/>
    <property type="match status" value="1"/>
</dbReference>
<keyword evidence="6" id="KW-0539">Nucleus</keyword>
<evidence type="ECO:0000256" key="6">
    <source>
        <dbReference type="ARBA" id="ARBA00023242"/>
    </source>
</evidence>
<evidence type="ECO:0000313" key="9">
    <source>
        <dbReference type="EMBL" id="KAF2658173.1"/>
    </source>
</evidence>
<dbReference type="Proteomes" id="UP000799324">
    <property type="component" value="Unassembled WGS sequence"/>
</dbReference>
<evidence type="ECO:0000256" key="8">
    <source>
        <dbReference type="SAM" id="MobiDB-lite"/>
    </source>
</evidence>
<keyword evidence="5" id="KW-0804">Transcription</keyword>
<sequence length="292" mass="32558">MPPKKRIRASAASTPLAETQPKTPQDTGAATQAHDQSSPTEKLLNDPWSDDQEAQLFKSVIKWKPTGLHKHFRMISIHNDMRSHGFVTEHAEHTRVSGVWDKLNQLYDLKALDDRENAYAFADQPDPWDQEEAFNIPEFELPEDDFGELMWLRRFRGPNAEPSSSPPLMPVEDDRALYQPGIGLLRGLPEGAKSQKAESATPTPKPAKSTRATRATATKSGKGTKAGQTTKGSKAQSAVSESADDDDEEEDEDEDEESAESEVETAPSTRRTNRTNTQKKKPEPARRTGRRR</sequence>
<evidence type="ECO:0000256" key="5">
    <source>
        <dbReference type="ARBA" id="ARBA00023163"/>
    </source>
</evidence>
<dbReference type="GO" id="GO:0005634">
    <property type="term" value="C:nucleus"/>
    <property type="evidence" value="ECO:0007669"/>
    <property type="project" value="UniProtKB-SubCell"/>
</dbReference>
<dbReference type="OrthoDB" id="5595141at2759"/>
<dbReference type="GO" id="GO:0035267">
    <property type="term" value="C:NuA4 histone acetyltransferase complex"/>
    <property type="evidence" value="ECO:0007669"/>
    <property type="project" value="TreeGrafter"/>
</dbReference>
<evidence type="ECO:0000313" key="10">
    <source>
        <dbReference type="Proteomes" id="UP000799324"/>
    </source>
</evidence>
<accession>A0A6A6TGX9</accession>
<dbReference type="EMBL" id="MU004317">
    <property type="protein sequence ID" value="KAF2658173.1"/>
    <property type="molecule type" value="Genomic_DNA"/>
</dbReference>
<reference evidence="9" key="1">
    <citation type="journal article" date="2020" name="Stud. Mycol.">
        <title>101 Dothideomycetes genomes: a test case for predicting lifestyles and emergence of pathogens.</title>
        <authorList>
            <person name="Haridas S."/>
            <person name="Albert R."/>
            <person name="Binder M."/>
            <person name="Bloem J."/>
            <person name="Labutti K."/>
            <person name="Salamov A."/>
            <person name="Andreopoulos B."/>
            <person name="Baker S."/>
            <person name="Barry K."/>
            <person name="Bills G."/>
            <person name="Bluhm B."/>
            <person name="Cannon C."/>
            <person name="Castanera R."/>
            <person name="Culley D."/>
            <person name="Daum C."/>
            <person name="Ezra D."/>
            <person name="Gonzalez J."/>
            <person name="Henrissat B."/>
            <person name="Kuo A."/>
            <person name="Liang C."/>
            <person name="Lipzen A."/>
            <person name="Lutzoni F."/>
            <person name="Magnuson J."/>
            <person name="Mondo S."/>
            <person name="Nolan M."/>
            <person name="Ohm R."/>
            <person name="Pangilinan J."/>
            <person name="Park H.-J."/>
            <person name="Ramirez L."/>
            <person name="Alfaro M."/>
            <person name="Sun H."/>
            <person name="Tritt A."/>
            <person name="Yoshinaga Y."/>
            <person name="Zwiers L.-H."/>
            <person name="Turgeon B."/>
            <person name="Goodwin S."/>
            <person name="Spatafora J."/>
            <person name="Crous P."/>
            <person name="Grigoriev I."/>
        </authorList>
    </citation>
    <scope>NUCLEOTIDE SEQUENCE</scope>
    <source>
        <strain evidence="9">CBS 122681</strain>
    </source>
</reference>
<evidence type="ECO:0000256" key="1">
    <source>
        <dbReference type="ARBA" id="ARBA00004123"/>
    </source>
</evidence>
<dbReference type="AlphaFoldDB" id="A0A6A6TGX9"/>
<comment type="subcellular location">
    <subcellularLocation>
        <location evidence="1">Nucleus</location>
    </subcellularLocation>
</comment>
<keyword evidence="4" id="KW-0805">Transcription regulation</keyword>
<dbReference type="PANTHER" id="PTHR13581">
    <property type="entry name" value="MRG-BINDING PROTEIN"/>
    <property type="match status" value="1"/>
</dbReference>
<protein>
    <submittedName>
        <fullName evidence="9">CT20-domain-containing protein</fullName>
    </submittedName>
</protein>